<evidence type="ECO:0000256" key="21">
    <source>
        <dbReference type="PROSITE-ProRule" id="PRU00152"/>
    </source>
</evidence>
<dbReference type="InterPro" id="IPR013818">
    <property type="entry name" value="Lipase"/>
</dbReference>
<dbReference type="GO" id="GO:0034372">
    <property type="term" value="P:very-low-density lipoprotein particle remodeling"/>
    <property type="evidence" value="ECO:0007669"/>
    <property type="project" value="TreeGrafter"/>
</dbReference>
<keyword evidence="8" id="KW-0162">Chylomicron</keyword>
<accession>A0A8C6XU45</accession>
<evidence type="ECO:0000256" key="8">
    <source>
        <dbReference type="ARBA" id="ARBA00022513"/>
    </source>
</evidence>
<dbReference type="Gene3D" id="2.60.60.20">
    <property type="entry name" value="PLAT/LH2 domain"/>
    <property type="match status" value="1"/>
</dbReference>
<keyword evidence="7" id="KW-1003">Cell membrane</keyword>
<dbReference type="Gene3D" id="3.40.50.1820">
    <property type="entry name" value="alpha/beta hydrolase"/>
    <property type="match status" value="1"/>
</dbReference>
<keyword evidence="9" id="KW-0964">Secreted</keyword>
<dbReference type="GO" id="GO:0016042">
    <property type="term" value="P:lipid catabolic process"/>
    <property type="evidence" value="ECO:0007669"/>
    <property type="project" value="UniProtKB-KW"/>
</dbReference>
<reference evidence="24" key="1">
    <citation type="submission" date="2025-08" db="UniProtKB">
        <authorList>
            <consortium name="Ensembl"/>
        </authorList>
    </citation>
    <scope>IDENTIFICATION</scope>
</reference>
<evidence type="ECO:0000313" key="24">
    <source>
        <dbReference type="Ensembl" id="ENSNNAP00000018438.1"/>
    </source>
</evidence>
<dbReference type="GO" id="GO:0008201">
    <property type="term" value="F:heparin binding"/>
    <property type="evidence" value="ECO:0007669"/>
    <property type="project" value="UniProtKB-KW"/>
</dbReference>
<keyword evidence="19" id="KW-0325">Glycoprotein</keyword>
<dbReference type="Proteomes" id="UP000694559">
    <property type="component" value="Unplaced"/>
</dbReference>
<dbReference type="InterPro" id="IPR000734">
    <property type="entry name" value="TAG_lipase"/>
</dbReference>
<keyword evidence="14" id="KW-0106">Calcium</keyword>
<keyword evidence="15" id="KW-0442">Lipid degradation</keyword>
<evidence type="ECO:0000256" key="2">
    <source>
        <dbReference type="ARBA" id="ARBA00004296"/>
    </source>
</evidence>
<evidence type="ECO:0000256" key="16">
    <source>
        <dbReference type="ARBA" id="ARBA00023074"/>
    </source>
</evidence>
<comment type="similarity">
    <text evidence="4 22">Belongs to the AB hydrolase superfamily. Lipase family.</text>
</comment>
<dbReference type="InterPro" id="IPR002330">
    <property type="entry name" value="Lipo_Lipase"/>
</dbReference>
<dbReference type="SMART" id="SM00308">
    <property type="entry name" value="LH2"/>
    <property type="match status" value="1"/>
</dbReference>
<evidence type="ECO:0000256" key="1">
    <source>
        <dbReference type="ARBA" id="ARBA00000137"/>
    </source>
</evidence>
<name>A0A8C6XU45_NAJNA</name>
<dbReference type="SUPFAM" id="SSF49723">
    <property type="entry name" value="Lipase/lipooxygenase domain (PLAT/LH2 domain)"/>
    <property type="match status" value="1"/>
</dbReference>
<dbReference type="EC" id="3.1.1.34" evidence="5"/>
<evidence type="ECO:0000259" key="23">
    <source>
        <dbReference type="PROSITE" id="PS50095"/>
    </source>
</evidence>
<evidence type="ECO:0000256" key="19">
    <source>
        <dbReference type="ARBA" id="ARBA00023180"/>
    </source>
</evidence>
<evidence type="ECO:0000256" key="9">
    <source>
        <dbReference type="ARBA" id="ARBA00022525"/>
    </source>
</evidence>
<evidence type="ECO:0000256" key="14">
    <source>
        <dbReference type="ARBA" id="ARBA00022837"/>
    </source>
</evidence>
<evidence type="ECO:0000256" key="3">
    <source>
        <dbReference type="ARBA" id="ARBA00004498"/>
    </source>
</evidence>
<dbReference type="GO" id="GO:0005886">
    <property type="term" value="C:plasma membrane"/>
    <property type="evidence" value="ECO:0007669"/>
    <property type="project" value="UniProtKB-SubCell"/>
</dbReference>
<keyword evidence="10" id="KW-0272">Extracellular matrix</keyword>
<keyword evidence="25" id="KW-1185">Reference proteome</keyword>
<evidence type="ECO:0000313" key="25">
    <source>
        <dbReference type="Proteomes" id="UP000694559"/>
    </source>
</evidence>
<evidence type="ECO:0000256" key="17">
    <source>
        <dbReference type="ARBA" id="ARBA00023098"/>
    </source>
</evidence>
<feature type="domain" description="PLAT" evidence="23">
    <location>
        <begin position="209"/>
        <end position="332"/>
    </location>
</feature>
<comment type="subcellular location">
    <subcellularLocation>
        <location evidence="2">Cell membrane</location>
        <topology evidence="2">Peripheral membrane protein</topology>
        <orientation evidence="2">Extracellular side</orientation>
    </subcellularLocation>
    <subcellularLocation>
        <location evidence="3">Secreted</location>
        <location evidence="3">Extracellular space</location>
        <location evidence="3">Extracellular matrix</location>
    </subcellularLocation>
</comment>
<dbReference type="PRINTS" id="PR00822">
    <property type="entry name" value="LIPOLIPASE"/>
</dbReference>
<evidence type="ECO:0000256" key="5">
    <source>
        <dbReference type="ARBA" id="ARBA00013181"/>
    </source>
</evidence>
<evidence type="ECO:0000256" key="18">
    <source>
        <dbReference type="ARBA" id="ARBA00023136"/>
    </source>
</evidence>
<evidence type="ECO:0000256" key="12">
    <source>
        <dbReference type="ARBA" id="ARBA00022723"/>
    </source>
</evidence>
<dbReference type="Pfam" id="PF01477">
    <property type="entry name" value="PLAT"/>
    <property type="match status" value="1"/>
</dbReference>
<keyword evidence="20" id="KW-0850">VLDL</keyword>
<evidence type="ECO:0000256" key="22">
    <source>
        <dbReference type="RuleBase" id="RU004262"/>
    </source>
</evidence>
<evidence type="ECO:0000256" key="15">
    <source>
        <dbReference type="ARBA" id="ARBA00022963"/>
    </source>
</evidence>
<comment type="caution">
    <text evidence="21">Lacks conserved residue(s) required for the propagation of feature annotation.</text>
</comment>
<protein>
    <recommendedName>
        <fullName evidence="6">Lipoprotein lipase</fullName>
        <ecNumber evidence="5">3.1.1.34</ecNumber>
    </recommendedName>
</protein>
<dbReference type="InterPro" id="IPR029058">
    <property type="entry name" value="AB_hydrolase_fold"/>
</dbReference>
<dbReference type="OMA" id="KXPEMST"/>
<dbReference type="Ensembl" id="ENSNNAT00000019362.1">
    <property type="protein sequence ID" value="ENSNNAP00000018438.1"/>
    <property type="gene ID" value="ENSNNAG00000012345.1"/>
</dbReference>
<keyword evidence="13" id="KW-0732">Signal</keyword>
<organism evidence="24 25">
    <name type="scientific">Naja naja</name>
    <name type="common">Indian cobra</name>
    <dbReference type="NCBI Taxonomy" id="35670"/>
    <lineage>
        <taxon>Eukaryota</taxon>
        <taxon>Metazoa</taxon>
        <taxon>Chordata</taxon>
        <taxon>Craniata</taxon>
        <taxon>Vertebrata</taxon>
        <taxon>Euteleostomi</taxon>
        <taxon>Lepidosauria</taxon>
        <taxon>Squamata</taxon>
        <taxon>Bifurcata</taxon>
        <taxon>Unidentata</taxon>
        <taxon>Episquamata</taxon>
        <taxon>Toxicofera</taxon>
        <taxon>Serpentes</taxon>
        <taxon>Colubroidea</taxon>
        <taxon>Elapidae</taxon>
        <taxon>Elapinae</taxon>
        <taxon>Naja</taxon>
    </lineage>
</organism>
<dbReference type="GO" id="GO:0034185">
    <property type="term" value="F:apolipoprotein binding"/>
    <property type="evidence" value="ECO:0007669"/>
    <property type="project" value="TreeGrafter"/>
</dbReference>
<dbReference type="PANTHER" id="PTHR11610:SF3">
    <property type="entry name" value="LIPOPROTEIN LIPASE"/>
    <property type="match status" value="1"/>
</dbReference>
<evidence type="ECO:0000256" key="4">
    <source>
        <dbReference type="ARBA" id="ARBA00010701"/>
    </source>
</evidence>
<keyword evidence="11" id="KW-0358">Heparin-binding</keyword>
<keyword evidence="16" id="KW-0944">Nitration</keyword>
<dbReference type="Pfam" id="PF00151">
    <property type="entry name" value="Lipase"/>
    <property type="match status" value="1"/>
</dbReference>
<reference evidence="24" key="2">
    <citation type="submission" date="2025-09" db="UniProtKB">
        <authorList>
            <consortium name="Ensembl"/>
        </authorList>
    </citation>
    <scope>IDENTIFICATION</scope>
</reference>
<comment type="catalytic activity">
    <reaction evidence="1">
        <text>a triacylglycerol + H2O = a diacylglycerol + a fatty acid + H(+)</text>
        <dbReference type="Rhea" id="RHEA:12044"/>
        <dbReference type="ChEBI" id="CHEBI:15377"/>
        <dbReference type="ChEBI" id="CHEBI:15378"/>
        <dbReference type="ChEBI" id="CHEBI:17855"/>
        <dbReference type="ChEBI" id="CHEBI:18035"/>
        <dbReference type="ChEBI" id="CHEBI:28868"/>
        <dbReference type="EC" id="3.1.1.34"/>
    </reaction>
</comment>
<evidence type="ECO:0000256" key="20">
    <source>
        <dbReference type="ARBA" id="ARBA00023313"/>
    </source>
</evidence>
<dbReference type="InterPro" id="IPR001024">
    <property type="entry name" value="PLAT/LH2_dom"/>
</dbReference>
<keyword evidence="12" id="KW-0479">Metal-binding</keyword>
<evidence type="ECO:0000256" key="11">
    <source>
        <dbReference type="ARBA" id="ARBA00022674"/>
    </source>
</evidence>
<dbReference type="GO" id="GO:0004465">
    <property type="term" value="F:lipoprotein lipase activity"/>
    <property type="evidence" value="ECO:0007669"/>
    <property type="project" value="UniProtKB-EC"/>
</dbReference>
<dbReference type="GO" id="GO:0034361">
    <property type="term" value="C:very-low-density lipoprotein particle"/>
    <property type="evidence" value="ECO:0007669"/>
    <property type="project" value="UniProtKB-KW"/>
</dbReference>
<proteinExistence type="inferred from homology"/>
<evidence type="ECO:0000256" key="6">
    <source>
        <dbReference type="ARBA" id="ARBA00018617"/>
    </source>
</evidence>
<dbReference type="OrthoDB" id="199913at2759"/>
<sequence>MLIFLNTFGNKCSYNKALGQDVEHCWIEQFGYSLDKVHLLGYSLGAHVAGIAGSLTNTKINRITGLDPAGPLFEYAEASRRLSPDDAVFVDVLHTYIRGSPDRSIGIQQPVGHIDIYPNGGSFQPGCNVAQLLKCSHERSILLFIDSLLYEEKPIIAYRCNSKETFERGLCLSCRKNRCNNLGYEVKRVGSKKSNKMYLKTVHMPYKVFHYQVKIHFFGKRNITKRNEPFLISFYGTKKESENIPFVMPEISTNKTSSFLVCTEVDIGELLMVKLQWEKESFFSLRWWSTPEFTSSQNQGWRNPEKVSLVMFCSQNGSSFLQKGGEAAEFMRCNEKKHNDTVSW</sequence>
<evidence type="ECO:0000256" key="10">
    <source>
        <dbReference type="ARBA" id="ARBA00022530"/>
    </source>
</evidence>
<dbReference type="GO" id="GO:0042627">
    <property type="term" value="C:chylomicron"/>
    <property type="evidence" value="ECO:0007669"/>
    <property type="project" value="UniProtKB-KW"/>
</dbReference>
<evidence type="ECO:0000256" key="13">
    <source>
        <dbReference type="ARBA" id="ARBA00022729"/>
    </source>
</evidence>
<keyword evidence="17" id="KW-0443">Lipid metabolism</keyword>
<dbReference type="FunFam" id="3.40.50.1820:FF:000441">
    <property type="entry name" value="Lipoprotein lipase"/>
    <property type="match status" value="1"/>
</dbReference>
<keyword evidence="18" id="KW-0472">Membrane</keyword>
<dbReference type="PANTHER" id="PTHR11610">
    <property type="entry name" value="LIPASE"/>
    <property type="match status" value="1"/>
</dbReference>
<dbReference type="AlphaFoldDB" id="A0A8C6XU45"/>
<dbReference type="PRINTS" id="PR00821">
    <property type="entry name" value="TAGLIPASE"/>
</dbReference>
<dbReference type="GO" id="GO:0046872">
    <property type="term" value="F:metal ion binding"/>
    <property type="evidence" value="ECO:0007669"/>
    <property type="project" value="UniProtKB-KW"/>
</dbReference>
<dbReference type="InterPro" id="IPR036392">
    <property type="entry name" value="PLAT/LH2_dom_sf"/>
</dbReference>
<evidence type="ECO:0000256" key="7">
    <source>
        <dbReference type="ARBA" id="ARBA00022475"/>
    </source>
</evidence>
<dbReference type="GeneTree" id="ENSGT00940000157178"/>
<dbReference type="SUPFAM" id="SSF53474">
    <property type="entry name" value="alpha/beta-Hydrolases"/>
    <property type="match status" value="1"/>
</dbReference>
<dbReference type="PROSITE" id="PS50095">
    <property type="entry name" value="PLAT"/>
    <property type="match status" value="1"/>
</dbReference>